<dbReference type="Gene3D" id="3.30.565.10">
    <property type="entry name" value="Histidine kinase-like ATPase, C-terminal domain"/>
    <property type="match status" value="1"/>
</dbReference>
<comment type="catalytic activity">
    <reaction evidence="1">
        <text>ATP + protein L-histidine = ADP + protein N-phospho-L-histidine.</text>
        <dbReference type="EC" id="2.7.13.3"/>
    </reaction>
</comment>
<feature type="transmembrane region" description="Helical" evidence="7">
    <location>
        <begin position="139"/>
        <end position="159"/>
    </location>
</feature>
<gene>
    <name evidence="9" type="ORF">DFR52_102862</name>
</gene>
<dbReference type="GO" id="GO:0005886">
    <property type="term" value="C:plasma membrane"/>
    <property type="evidence" value="ECO:0007669"/>
    <property type="project" value="TreeGrafter"/>
</dbReference>
<dbReference type="Pfam" id="PF00512">
    <property type="entry name" value="HisKA"/>
    <property type="match status" value="1"/>
</dbReference>
<evidence type="ECO:0000256" key="1">
    <source>
        <dbReference type="ARBA" id="ARBA00000085"/>
    </source>
</evidence>
<evidence type="ECO:0000259" key="8">
    <source>
        <dbReference type="PROSITE" id="PS50109"/>
    </source>
</evidence>
<keyword evidence="7" id="KW-0472">Membrane</keyword>
<evidence type="ECO:0000256" key="3">
    <source>
        <dbReference type="ARBA" id="ARBA00022553"/>
    </source>
</evidence>
<evidence type="ECO:0000256" key="6">
    <source>
        <dbReference type="SAM" id="MobiDB-lite"/>
    </source>
</evidence>
<dbReference type="CDD" id="cd00082">
    <property type="entry name" value="HisKA"/>
    <property type="match status" value="1"/>
</dbReference>
<dbReference type="InterPro" id="IPR005467">
    <property type="entry name" value="His_kinase_dom"/>
</dbReference>
<feature type="transmembrane region" description="Helical" evidence="7">
    <location>
        <begin position="65"/>
        <end position="87"/>
    </location>
</feature>
<dbReference type="EC" id="2.7.13.3" evidence="2"/>
<keyword evidence="5 9" id="KW-0418">Kinase</keyword>
<feature type="region of interest" description="Disordered" evidence="6">
    <location>
        <begin position="572"/>
        <end position="617"/>
    </location>
</feature>
<feature type="domain" description="Histidine kinase" evidence="8">
    <location>
        <begin position="353"/>
        <end position="573"/>
    </location>
</feature>
<dbReference type="Proteomes" id="UP000246352">
    <property type="component" value="Unassembled WGS sequence"/>
</dbReference>
<dbReference type="Gene3D" id="1.10.287.130">
    <property type="match status" value="1"/>
</dbReference>
<organism evidence="9 10">
    <name type="scientific">Hoeflea marina</name>
    <dbReference type="NCBI Taxonomy" id="274592"/>
    <lineage>
        <taxon>Bacteria</taxon>
        <taxon>Pseudomonadati</taxon>
        <taxon>Pseudomonadota</taxon>
        <taxon>Alphaproteobacteria</taxon>
        <taxon>Hyphomicrobiales</taxon>
        <taxon>Rhizobiaceae</taxon>
        <taxon>Hoeflea</taxon>
    </lineage>
</organism>
<feature type="compositionally biased region" description="Basic and acidic residues" evidence="6">
    <location>
        <begin position="608"/>
        <end position="617"/>
    </location>
</feature>
<evidence type="ECO:0000256" key="4">
    <source>
        <dbReference type="ARBA" id="ARBA00022679"/>
    </source>
</evidence>
<keyword evidence="7" id="KW-1133">Transmembrane helix</keyword>
<feature type="transmembrane region" description="Helical" evidence="7">
    <location>
        <begin position="39"/>
        <end position="59"/>
    </location>
</feature>
<dbReference type="InterPro" id="IPR036890">
    <property type="entry name" value="HATPase_C_sf"/>
</dbReference>
<dbReference type="PANTHER" id="PTHR43047">
    <property type="entry name" value="TWO-COMPONENT HISTIDINE PROTEIN KINASE"/>
    <property type="match status" value="1"/>
</dbReference>
<dbReference type="GO" id="GO:0000155">
    <property type="term" value="F:phosphorelay sensor kinase activity"/>
    <property type="evidence" value="ECO:0007669"/>
    <property type="project" value="InterPro"/>
</dbReference>
<dbReference type="PROSITE" id="PS50109">
    <property type="entry name" value="HIS_KIN"/>
    <property type="match status" value="1"/>
</dbReference>
<comment type="caution">
    <text evidence="9">The sequence shown here is derived from an EMBL/GenBank/DDBJ whole genome shotgun (WGS) entry which is preliminary data.</text>
</comment>
<dbReference type="SMART" id="SM00388">
    <property type="entry name" value="HisKA"/>
    <property type="match status" value="1"/>
</dbReference>
<keyword evidence="10" id="KW-1185">Reference proteome</keyword>
<dbReference type="InterPro" id="IPR036097">
    <property type="entry name" value="HisK_dim/P_sf"/>
</dbReference>
<evidence type="ECO:0000256" key="7">
    <source>
        <dbReference type="SAM" id="Phobius"/>
    </source>
</evidence>
<dbReference type="GO" id="GO:0009927">
    <property type="term" value="F:histidine phosphotransfer kinase activity"/>
    <property type="evidence" value="ECO:0007669"/>
    <property type="project" value="TreeGrafter"/>
</dbReference>
<feature type="transmembrane region" description="Helical" evidence="7">
    <location>
        <begin position="166"/>
        <end position="185"/>
    </location>
</feature>
<protein>
    <recommendedName>
        <fullName evidence="2">histidine kinase</fullName>
        <ecNumber evidence="2">2.7.13.3</ecNumber>
    </recommendedName>
</protein>
<dbReference type="SMART" id="SM00387">
    <property type="entry name" value="HATPase_c"/>
    <property type="match status" value="1"/>
</dbReference>
<dbReference type="SUPFAM" id="SSF47384">
    <property type="entry name" value="Homodimeric domain of signal transducing histidine kinase"/>
    <property type="match status" value="1"/>
</dbReference>
<proteinExistence type="predicted"/>
<dbReference type="Pfam" id="PF02518">
    <property type="entry name" value="HATPase_c"/>
    <property type="match status" value="1"/>
</dbReference>
<accession>A0A317PTP1</accession>
<evidence type="ECO:0000256" key="2">
    <source>
        <dbReference type="ARBA" id="ARBA00012438"/>
    </source>
</evidence>
<keyword evidence="7" id="KW-0812">Transmembrane</keyword>
<dbReference type="PANTHER" id="PTHR43047:SF63">
    <property type="entry name" value="HISTIDINE KINASE"/>
    <property type="match status" value="1"/>
</dbReference>
<dbReference type="RefSeq" id="WP_170132247.1">
    <property type="nucleotide sequence ID" value="NZ_QGTR01000002.1"/>
</dbReference>
<evidence type="ECO:0000313" key="9">
    <source>
        <dbReference type="EMBL" id="PWW02194.1"/>
    </source>
</evidence>
<sequence length="617" mass="63765">MKRSLNIISDLRTGLTEAADGWLVDGATDKASRAAAVEAMTACLAASVWLMAFTVPVLLPVFPLALALSAALAAAALPLAAAGLLSATGSVRLAGHASLAGAAFLLTGLAIVSGGTASPFLALLSLLPLEAVRLSRSRYGLAAGLGAGAVSLAAIWAGTAAGIGQLPLAGSGMSAVAALAVYAAVRGLIDCMPAAVAVPLAPPLVAVEPAIDILDRLPGLVTVHGPRGEVGRIAGADRASFLSWMGDPAGKGYLSRIHVSDRIGFLEALDRLRLGADRAGVALRMERAGTDGQTQFVHLAVDLLAERDAEGGFCGAIAHSRDVSEQIESSAREIEVTEMAETANAAKTRFLAAVSHELRTPLNAIIGFSDILAREFFGTFNDERQREYVDLIHQSGLHLLSLVTTMLDMSKIEAGRYELFAETFAISDAVQTCDAMLALQASTKGVTLTHRVARGAGDVVADRRAVQQILINLVGNAIKFTDAGGVITVDADRCGDRLRLTVSDTGIGIPADKLLLIGEPFMQLQNDLARSYEGTGLGLSLVKGLVDLHGGTFDIVSAEGEGTTVTIDMPADGSGVRSDDAGAGAPEPVAFPPRLPVSSRTQPATRSKIHDATARIA</sequence>
<evidence type="ECO:0000256" key="5">
    <source>
        <dbReference type="ARBA" id="ARBA00022777"/>
    </source>
</evidence>
<evidence type="ECO:0000313" key="10">
    <source>
        <dbReference type="Proteomes" id="UP000246352"/>
    </source>
</evidence>
<reference evidence="9 10" key="1">
    <citation type="submission" date="2018-05" db="EMBL/GenBank/DDBJ databases">
        <title>Genomic Encyclopedia of Type Strains, Phase IV (KMG-IV): sequencing the most valuable type-strain genomes for metagenomic binning, comparative biology and taxonomic classification.</title>
        <authorList>
            <person name="Goeker M."/>
        </authorList>
    </citation>
    <scope>NUCLEOTIDE SEQUENCE [LARGE SCALE GENOMIC DNA]</scope>
    <source>
        <strain evidence="9 10">DSM 16791</strain>
    </source>
</reference>
<dbReference type="InterPro" id="IPR003661">
    <property type="entry name" value="HisK_dim/P_dom"/>
</dbReference>
<dbReference type="AlphaFoldDB" id="A0A317PTP1"/>
<dbReference type="SUPFAM" id="SSF55874">
    <property type="entry name" value="ATPase domain of HSP90 chaperone/DNA topoisomerase II/histidine kinase"/>
    <property type="match status" value="1"/>
</dbReference>
<dbReference type="CDD" id="cd16922">
    <property type="entry name" value="HATPase_EvgS-ArcB-TorS-like"/>
    <property type="match status" value="1"/>
</dbReference>
<dbReference type="InterPro" id="IPR004358">
    <property type="entry name" value="Sig_transdc_His_kin-like_C"/>
</dbReference>
<keyword evidence="4" id="KW-0808">Transferase</keyword>
<dbReference type="PRINTS" id="PR00344">
    <property type="entry name" value="BCTRLSENSOR"/>
</dbReference>
<dbReference type="InterPro" id="IPR003594">
    <property type="entry name" value="HATPase_dom"/>
</dbReference>
<dbReference type="EMBL" id="QGTR01000002">
    <property type="protein sequence ID" value="PWW02194.1"/>
    <property type="molecule type" value="Genomic_DNA"/>
</dbReference>
<feature type="transmembrane region" description="Helical" evidence="7">
    <location>
        <begin position="99"/>
        <end position="127"/>
    </location>
</feature>
<name>A0A317PTP1_9HYPH</name>
<keyword evidence="3" id="KW-0597">Phosphoprotein</keyword>